<evidence type="ECO:0000313" key="2">
    <source>
        <dbReference type="EMBL" id="DAF49169.1"/>
    </source>
</evidence>
<reference evidence="2" key="1">
    <citation type="journal article" date="2021" name="Proc. Natl. Acad. Sci. U.S.A.">
        <title>A Catalog of Tens of Thousands of Viruses from Human Metagenomes Reveals Hidden Associations with Chronic Diseases.</title>
        <authorList>
            <person name="Tisza M.J."/>
            <person name="Buck C.B."/>
        </authorList>
    </citation>
    <scope>NUCLEOTIDE SEQUENCE</scope>
    <source>
        <strain evidence="2">CtrNG92</strain>
    </source>
</reference>
<protein>
    <recommendedName>
        <fullName evidence="1">DUF551 domain-containing protein</fullName>
    </recommendedName>
</protein>
<proteinExistence type="predicted"/>
<evidence type="ECO:0000259" key="1">
    <source>
        <dbReference type="Pfam" id="PF04448"/>
    </source>
</evidence>
<dbReference type="Pfam" id="PF04448">
    <property type="entry name" value="DUF551"/>
    <property type="match status" value="1"/>
</dbReference>
<organism evidence="2">
    <name type="scientific">Caudovirales sp. ctrNG92</name>
    <dbReference type="NCBI Taxonomy" id="2827638"/>
    <lineage>
        <taxon>Viruses</taxon>
        <taxon>Duplodnaviria</taxon>
        <taxon>Heunggongvirae</taxon>
        <taxon>Uroviricota</taxon>
        <taxon>Caudoviricetes</taxon>
    </lineage>
</organism>
<accession>A0A8S5SDY6</accession>
<sequence>MEVEWIKFSDRLPGIGQPVLALMNFAGDDWIVDIATRNKDDTFGFYCYVNINKKHLKYWMPIPPNPEGGEFRPTF</sequence>
<dbReference type="EMBL" id="BK032578">
    <property type="protein sequence ID" value="DAF49169.1"/>
    <property type="molecule type" value="Genomic_DNA"/>
</dbReference>
<dbReference type="InterPro" id="IPR007539">
    <property type="entry name" value="DUF551"/>
</dbReference>
<feature type="domain" description="DUF551" evidence="1">
    <location>
        <begin position="4"/>
        <end position="67"/>
    </location>
</feature>
<name>A0A8S5SDY6_9CAUD</name>